<dbReference type="SUPFAM" id="SSF55073">
    <property type="entry name" value="Nucleotide cyclase"/>
    <property type="match status" value="1"/>
</dbReference>
<dbReference type="HOGENOM" id="CLU_000445_11_16_0"/>
<organism evidence="2 3">
    <name type="scientific">Allomeiothermus silvanus (strain ATCC 700542 / DSM 9946 / NBRC 106475 / NCIMB 13440 / VI-R2)</name>
    <name type="common">Thermus silvanus</name>
    <dbReference type="NCBI Taxonomy" id="526227"/>
    <lineage>
        <taxon>Bacteria</taxon>
        <taxon>Thermotogati</taxon>
        <taxon>Deinococcota</taxon>
        <taxon>Deinococci</taxon>
        <taxon>Thermales</taxon>
        <taxon>Thermaceae</taxon>
        <taxon>Allomeiothermus</taxon>
    </lineage>
</organism>
<dbReference type="KEGG" id="msv:Mesil_0643"/>
<accession>D7BAN8</accession>
<dbReference type="GO" id="GO:0043709">
    <property type="term" value="P:cell adhesion involved in single-species biofilm formation"/>
    <property type="evidence" value="ECO:0007669"/>
    <property type="project" value="TreeGrafter"/>
</dbReference>
<dbReference type="Gene3D" id="3.30.70.270">
    <property type="match status" value="1"/>
</dbReference>
<dbReference type="InterPro" id="IPR029787">
    <property type="entry name" value="Nucleotide_cyclase"/>
</dbReference>
<dbReference type="GO" id="GO:0005886">
    <property type="term" value="C:plasma membrane"/>
    <property type="evidence" value="ECO:0007669"/>
    <property type="project" value="TreeGrafter"/>
</dbReference>
<evidence type="ECO:0000313" key="3">
    <source>
        <dbReference type="Proteomes" id="UP000001916"/>
    </source>
</evidence>
<feature type="domain" description="GGDEF" evidence="1">
    <location>
        <begin position="26"/>
        <end position="158"/>
    </location>
</feature>
<keyword evidence="3" id="KW-1185">Reference proteome</keyword>
<evidence type="ECO:0000313" key="2">
    <source>
        <dbReference type="EMBL" id="ADH62560.1"/>
    </source>
</evidence>
<dbReference type="NCBIfam" id="TIGR00254">
    <property type="entry name" value="GGDEF"/>
    <property type="match status" value="1"/>
</dbReference>
<dbReference type="GO" id="GO:1902201">
    <property type="term" value="P:negative regulation of bacterial-type flagellum-dependent cell motility"/>
    <property type="evidence" value="ECO:0007669"/>
    <property type="project" value="TreeGrafter"/>
</dbReference>
<evidence type="ECO:0000259" key="1">
    <source>
        <dbReference type="PROSITE" id="PS50887"/>
    </source>
</evidence>
<dbReference type="SMART" id="SM00267">
    <property type="entry name" value="GGDEF"/>
    <property type="match status" value="1"/>
</dbReference>
<dbReference type="EMBL" id="CP002042">
    <property type="protein sequence ID" value="ADH62560.1"/>
    <property type="molecule type" value="Genomic_DNA"/>
</dbReference>
<dbReference type="OrthoDB" id="9804955at2"/>
<dbReference type="InterPro" id="IPR043128">
    <property type="entry name" value="Rev_trsase/Diguanyl_cyclase"/>
</dbReference>
<dbReference type="PANTHER" id="PTHR45138">
    <property type="entry name" value="REGULATORY COMPONENTS OF SENSORY TRANSDUCTION SYSTEM"/>
    <property type="match status" value="1"/>
</dbReference>
<dbReference type="PROSITE" id="PS50887">
    <property type="entry name" value="GGDEF"/>
    <property type="match status" value="1"/>
</dbReference>
<reference evidence="2 3" key="1">
    <citation type="journal article" date="2010" name="Stand. Genomic Sci.">
        <title>Complete genome sequence of Meiothermus silvanus type strain (VI-R2).</title>
        <authorList>
            <person name="Sikorski J."/>
            <person name="Tindall B.J."/>
            <person name="Lowry S."/>
            <person name="Lucas S."/>
            <person name="Nolan M."/>
            <person name="Copeland A."/>
            <person name="Glavina Del Rio T."/>
            <person name="Tice H."/>
            <person name="Cheng J.F."/>
            <person name="Han C."/>
            <person name="Pitluck S."/>
            <person name="Liolios K."/>
            <person name="Ivanova N."/>
            <person name="Mavromatis K."/>
            <person name="Mikhailova N."/>
            <person name="Pati A."/>
            <person name="Goodwin L."/>
            <person name="Chen A."/>
            <person name="Palaniappan K."/>
            <person name="Land M."/>
            <person name="Hauser L."/>
            <person name="Chang Y.J."/>
            <person name="Jeffries C.D."/>
            <person name="Rohde M."/>
            <person name="Goker M."/>
            <person name="Woyke T."/>
            <person name="Bristow J."/>
            <person name="Eisen J.A."/>
            <person name="Markowitz V."/>
            <person name="Hugenholtz P."/>
            <person name="Kyrpides N.C."/>
            <person name="Klenk H.P."/>
            <person name="Lapidus A."/>
        </authorList>
    </citation>
    <scope>NUCLEOTIDE SEQUENCE [LARGE SCALE GENOMIC DNA]</scope>
    <source>
        <strain evidence="3">ATCC 700542 / DSM 9946 / VI-R2</strain>
    </source>
</reference>
<dbReference type="eggNOG" id="COG2199">
    <property type="taxonomic scope" value="Bacteria"/>
</dbReference>
<dbReference type="InterPro" id="IPR000160">
    <property type="entry name" value="GGDEF_dom"/>
</dbReference>
<dbReference type="RefSeq" id="WP_013157149.1">
    <property type="nucleotide sequence ID" value="NC_014212.1"/>
</dbReference>
<dbReference type="CDD" id="cd01949">
    <property type="entry name" value="GGDEF"/>
    <property type="match status" value="1"/>
</dbReference>
<dbReference type="PANTHER" id="PTHR45138:SF24">
    <property type="entry name" value="DIGUANYLATE CYCLASE DGCC-RELATED"/>
    <property type="match status" value="1"/>
</dbReference>
<protein>
    <submittedName>
        <fullName evidence="2">Diguanylate cyclase</fullName>
    </submittedName>
</protein>
<proteinExistence type="predicted"/>
<dbReference type="InterPro" id="IPR050469">
    <property type="entry name" value="Diguanylate_Cyclase"/>
</dbReference>
<dbReference type="Proteomes" id="UP000001916">
    <property type="component" value="Chromosome"/>
</dbReference>
<dbReference type="Pfam" id="PF00990">
    <property type="entry name" value="GGDEF"/>
    <property type="match status" value="1"/>
</dbReference>
<gene>
    <name evidence="2" type="ordered locus">Mesil_0643</name>
</gene>
<dbReference type="STRING" id="526227.Mesil_0643"/>
<dbReference type="AlphaFoldDB" id="D7BAN8"/>
<dbReference type="Pfam" id="PF12651">
    <property type="entry name" value="RHH_3"/>
    <property type="match status" value="1"/>
</dbReference>
<dbReference type="GO" id="GO:0052621">
    <property type="term" value="F:diguanylate cyclase activity"/>
    <property type="evidence" value="ECO:0007669"/>
    <property type="project" value="TreeGrafter"/>
</dbReference>
<sequence length="206" mass="22613">MVNTEASAVVSRDTFMQTVLGWGEERSLTVAIADIDEFMPVNQNYGHETGDKVIALVQKTLEASLPTGCLVTRWGGDEFAAALPGFSPEEALIVLEEIRQHLAKKHDLGLVSLPIRLSIGIASLPQHVSDPSQLLQAADEALLRAKREGRGRASIYVEDKMVLKSNYYPKAQLARLSTLSERLGKTEAALLREALADLLDKYRDSL</sequence>
<dbReference type="InterPro" id="IPR038733">
    <property type="entry name" value="Predicted_DNA_bind_prot_RHH"/>
</dbReference>
<name>D7BAN8_ALLS1</name>